<evidence type="ECO:0000256" key="3">
    <source>
        <dbReference type="ARBA" id="ARBA00022525"/>
    </source>
</evidence>
<evidence type="ECO:0000256" key="2">
    <source>
        <dbReference type="ARBA" id="ARBA00010112"/>
    </source>
</evidence>
<accession>A0AAN8ISF1</accession>
<dbReference type="Gene3D" id="2.60.40.3330">
    <property type="match status" value="1"/>
</dbReference>
<evidence type="ECO:0000256" key="1">
    <source>
        <dbReference type="ARBA" id="ARBA00004613"/>
    </source>
</evidence>
<dbReference type="GO" id="GO:0005576">
    <property type="term" value="C:extracellular region"/>
    <property type="evidence" value="ECO:0007669"/>
    <property type="project" value="UniProtKB-SubCell"/>
</dbReference>
<protein>
    <recommendedName>
        <fullName evidence="8">Transthyretin-like family protein</fullName>
    </recommendedName>
</protein>
<reference evidence="6 7" key="1">
    <citation type="submission" date="2019-10" db="EMBL/GenBank/DDBJ databases">
        <title>Assembly and Annotation for the nematode Trichostrongylus colubriformis.</title>
        <authorList>
            <person name="Martin J."/>
        </authorList>
    </citation>
    <scope>NUCLEOTIDE SEQUENCE [LARGE SCALE GENOMIC DNA]</scope>
    <source>
        <strain evidence="6">G859</strain>
        <tissue evidence="6">Whole worm</tissue>
    </source>
</reference>
<organism evidence="6 7">
    <name type="scientific">Trichostrongylus colubriformis</name>
    <name type="common">Black scour worm</name>
    <dbReference type="NCBI Taxonomy" id="6319"/>
    <lineage>
        <taxon>Eukaryota</taxon>
        <taxon>Metazoa</taxon>
        <taxon>Ecdysozoa</taxon>
        <taxon>Nematoda</taxon>
        <taxon>Chromadorea</taxon>
        <taxon>Rhabditida</taxon>
        <taxon>Rhabditina</taxon>
        <taxon>Rhabditomorpha</taxon>
        <taxon>Strongyloidea</taxon>
        <taxon>Trichostrongylidae</taxon>
        <taxon>Trichostrongylus</taxon>
    </lineage>
</organism>
<sequence length="128" mass="14497">MIQVFLLCLFFTVSEAVEVRVTVHGVFLCRGNPDAKATIKLMEADPFFDDLLISTTVNVGKEFKLTGKENEWWSVEPYLIIEHNCKGGSDTIRLDFGNIDRDVTVKFGTQDLANSSFKEDMQKKINES</sequence>
<evidence type="ECO:0000256" key="5">
    <source>
        <dbReference type="SAM" id="SignalP"/>
    </source>
</evidence>
<feature type="chain" id="PRO_5043032765" description="Transthyretin-like family protein" evidence="5">
    <location>
        <begin position="17"/>
        <end position="128"/>
    </location>
</feature>
<keyword evidence="7" id="KW-1185">Reference proteome</keyword>
<evidence type="ECO:0000256" key="4">
    <source>
        <dbReference type="ARBA" id="ARBA00022729"/>
    </source>
</evidence>
<comment type="caution">
    <text evidence="6">The sequence shown here is derived from an EMBL/GenBank/DDBJ whole genome shotgun (WGS) entry which is preliminary data.</text>
</comment>
<keyword evidence="3" id="KW-0964">Secreted</keyword>
<dbReference type="PANTHER" id="PTHR21700:SF3">
    <property type="entry name" value="TRANSTHYRETIN-LIKE PROTEIN 5"/>
    <property type="match status" value="1"/>
</dbReference>
<dbReference type="Proteomes" id="UP001331761">
    <property type="component" value="Unassembled WGS sequence"/>
</dbReference>
<evidence type="ECO:0008006" key="8">
    <source>
        <dbReference type="Google" id="ProtNLM"/>
    </source>
</evidence>
<dbReference type="EMBL" id="WIXE01006072">
    <property type="protein sequence ID" value="KAK5981633.1"/>
    <property type="molecule type" value="Genomic_DNA"/>
</dbReference>
<name>A0AAN8ISF1_TRICO</name>
<proteinExistence type="inferred from homology"/>
<dbReference type="InterPro" id="IPR038479">
    <property type="entry name" value="Transthyretin-like_sf"/>
</dbReference>
<dbReference type="GO" id="GO:0009986">
    <property type="term" value="C:cell surface"/>
    <property type="evidence" value="ECO:0007669"/>
    <property type="project" value="InterPro"/>
</dbReference>
<comment type="subcellular location">
    <subcellularLocation>
        <location evidence="1">Secreted</location>
    </subcellularLocation>
</comment>
<feature type="signal peptide" evidence="5">
    <location>
        <begin position="1"/>
        <end position="16"/>
    </location>
</feature>
<gene>
    <name evidence="6" type="ORF">GCK32_004128</name>
</gene>
<dbReference type="AlphaFoldDB" id="A0AAN8ISF1"/>
<evidence type="ECO:0000313" key="6">
    <source>
        <dbReference type="EMBL" id="KAK5981633.1"/>
    </source>
</evidence>
<comment type="similarity">
    <text evidence="2">Belongs to the nematode transthyretin-like family.</text>
</comment>
<dbReference type="Pfam" id="PF01060">
    <property type="entry name" value="TTR-52"/>
    <property type="match status" value="1"/>
</dbReference>
<keyword evidence="4 5" id="KW-0732">Signal</keyword>
<evidence type="ECO:0000313" key="7">
    <source>
        <dbReference type="Proteomes" id="UP001331761"/>
    </source>
</evidence>
<dbReference type="PANTHER" id="PTHR21700">
    <property type="entry name" value="TRANSTHYRETIN-LIKE FAMILY PROTEIN-RELATED"/>
    <property type="match status" value="1"/>
</dbReference>
<dbReference type="InterPro" id="IPR001534">
    <property type="entry name" value="Transthyretin-like"/>
</dbReference>